<reference evidence="6 7" key="1">
    <citation type="submission" date="2018-05" db="EMBL/GenBank/DDBJ databases">
        <title>The Hungate 1000. A catalogue of reference genomes from the rumen microbiome.</title>
        <authorList>
            <person name="Kelly W."/>
        </authorList>
    </citation>
    <scope>NUCLEOTIDE SEQUENCE [LARGE SCALE GENOMIC DNA]</scope>
    <source>
        <strain evidence="6 7">NLAE-zl-C242</strain>
    </source>
</reference>
<dbReference type="Pfam" id="PF00072">
    <property type="entry name" value="Response_reg"/>
    <property type="match status" value="1"/>
</dbReference>
<feature type="domain" description="HTH LytTR-type" evidence="5">
    <location>
        <begin position="136"/>
        <end position="235"/>
    </location>
</feature>
<dbReference type="InterPro" id="IPR001789">
    <property type="entry name" value="Sig_transdc_resp-reg_receiver"/>
</dbReference>
<evidence type="ECO:0000256" key="3">
    <source>
        <dbReference type="PROSITE-ProRule" id="PRU00169"/>
    </source>
</evidence>
<gene>
    <name evidence="6" type="ORF">A8806_10534</name>
</gene>
<dbReference type="RefSeq" id="WP_109730884.1">
    <property type="nucleotide sequence ID" value="NZ_BAAACK010000018.1"/>
</dbReference>
<proteinExistence type="predicted"/>
<evidence type="ECO:0000313" key="7">
    <source>
        <dbReference type="Proteomes" id="UP000245845"/>
    </source>
</evidence>
<feature type="domain" description="Response regulatory" evidence="4">
    <location>
        <begin position="3"/>
        <end position="123"/>
    </location>
</feature>
<dbReference type="OrthoDB" id="9779387at2"/>
<name>A0A2Y9C9X9_9FIRM</name>
<comment type="function">
    <text evidence="2">May play the central regulatory role in sporulation. It may be an element of the effector pathway responsible for the activation of sporulation genes in response to nutritional stress. Spo0A may act in concert with spo0H (a sigma factor) to control the expression of some genes that are critical to the sporulation process.</text>
</comment>
<evidence type="ECO:0000256" key="1">
    <source>
        <dbReference type="ARBA" id="ARBA00018672"/>
    </source>
</evidence>
<dbReference type="SMART" id="SM00448">
    <property type="entry name" value="REC"/>
    <property type="match status" value="1"/>
</dbReference>
<feature type="modified residue" description="4-aspartylphosphate" evidence="3">
    <location>
        <position position="60"/>
    </location>
</feature>
<evidence type="ECO:0000313" key="6">
    <source>
        <dbReference type="EMBL" id="PWJ29734.1"/>
    </source>
</evidence>
<dbReference type="GO" id="GO:0000156">
    <property type="term" value="F:phosphorelay response regulator activity"/>
    <property type="evidence" value="ECO:0007669"/>
    <property type="project" value="InterPro"/>
</dbReference>
<dbReference type="InterPro" id="IPR007492">
    <property type="entry name" value="LytTR_DNA-bd_dom"/>
</dbReference>
<accession>A0A2Y9C9X9</accession>
<dbReference type="SMART" id="SM00850">
    <property type="entry name" value="LytTR"/>
    <property type="match status" value="1"/>
</dbReference>
<dbReference type="PROSITE" id="PS50930">
    <property type="entry name" value="HTH_LYTTR"/>
    <property type="match status" value="1"/>
</dbReference>
<keyword evidence="7" id="KW-1185">Reference proteome</keyword>
<dbReference type="Proteomes" id="UP000245845">
    <property type="component" value="Unassembled WGS sequence"/>
</dbReference>
<dbReference type="EMBL" id="QGDL01000005">
    <property type="protein sequence ID" value="PWJ29734.1"/>
    <property type="molecule type" value="Genomic_DNA"/>
</dbReference>
<evidence type="ECO:0000259" key="5">
    <source>
        <dbReference type="PROSITE" id="PS50930"/>
    </source>
</evidence>
<dbReference type="Gene3D" id="2.40.50.1020">
    <property type="entry name" value="LytTr DNA-binding domain"/>
    <property type="match status" value="1"/>
</dbReference>
<dbReference type="AlphaFoldDB" id="A0A2Y9C9X9"/>
<evidence type="ECO:0000256" key="2">
    <source>
        <dbReference type="ARBA" id="ARBA00024867"/>
    </source>
</evidence>
<dbReference type="PROSITE" id="PS50110">
    <property type="entry name" value="RESPONSE_REGULATORY"/>
    <property type="match status" value="1"/>
</dbReference>
<dbReference type="PANTHER" id="PTHR37299:SF1">
    <property type="entry name" value="STAGE 0 SPORULATION PROTEIN A HOMOLOG"/>
    <property type="match status" value="1"/>
</dbReference>
<keyword evidence="3" id="KW-0597">Phosphoprotein</keyword>
<organism evidence="6 7">
    <name type="scientific">Faecalicatena orotica</name>
    <dbReference type="NCBI Taxonomy" id="1544"/>
    <lineage>
        <taxon>Bacteria</taxon>
        <taxon>Bacillati</taxon>
        <taxon>Bacillota</taxon>
        <taxon>Clostridia</taxon>
        <taxon>Lachnospirales</taxon>
        <taxon>Lachnospiraceae</taxon>
        <taxon>Faecalicatena</taxon>
    </lineage>
</organism>
<sequence>MIRIAVVDDEKAMRDMVCKCIKQTMKEDEKESIEILEYTSGESFLEQVKNGELFDILFTDIQMSEMDGMELGKKIREAHSKMYIVFITSYAEYAVESYMIEAYQYILKQDMEYRLPDVARRLIDKISLDSRQYRMIKIGEGQIKLYYKDIIYIYKAKGGKYVTYRTSAGEYRERITLRQVYEELGSKMFVMVERGYIVNMKHIYKVLGDTIYLEDNCQVKISRAKLAEVKKEINLYWGN</sequence>
<dbReference type="SUPFAM" id="SSF52172">
    <property type="entry name" value="CheY-like"/>
    <property type="match status" value="1"/>
</dbReference>
<dbReference type="InterPro" id="IPR046947">
    <property type="entry name" value="LytR-like"/>
</dbReference>
<protein>
    <recommendedName>
        <fullName evidence="1">Stage 0 sporulation protein A homolog</fullName>
    </recommendedName>
</protein>
<dbReference type="Gene3D" id="3.40.50.2300">
    <property type="match status" value="1"/>
</dbReference>
<dbReference type="Pfam" id="PF04397">
    <property type="entry name" value="LytTR"/>
    <property type="match status" value="1"/>
</dbReference>
<comment type="caution">
    <text evidence="6">The sequence shown here is derived from an EMBL/GenBank/DDBJ whole genome shotgun (WGS) entry which is preliminary data.</text>
</comment>
<evidence type="ECO:0000259" key="4">
    <source>
        <dbReference type="PROSITE" id="PS50110"/>
    </source>
</evidence>
<dbReference type="GO" id="GO:0003677">
    <property type="term" value="F:DNA binding"/>
    <property type="evidence" value="ECO:0007669"/>
    <property type="project" value="InterPro"/>
</dbReference>
<dbReference type="PANTHER" id="PTHR37299">
    <property type="entry name" value="TRANSCRIPTIONAL REGULATOR-RELATED"/>
    <property type="match status" value="1"/>
</dbReference>
<dbReference type="InterPro" id="IPR011006">
    <property type="entry name" value="CheY-like_superfamily"/>
</dbReference>